<dbReference type="PROSITE" id="PS00183">
    <property type="entry name" value="UBC_1"/>
    <property type="match status" value="1"/>
</dbReference>
<dbReference type="Pfam" id="PF00179">
    <property type="entry name" value="UQ_con"/>
    <property type="match status" value="1"/>
</dbReference>
<reference evidence="7" key="2">
    <citation type="submission" date="2020-12" db="EMBL/GenBank/DDBJ databases">
        <title>New Spironucleus salmonicida genome in near-complete chromosomes.</title>
        <authorList>
            <person name="Xu F."/>
            <person name="Kurt Z."/>
            <person name="Jimenez-Gonzalez A."/>
            <person name="Astvaldsson A."/>
            <person name="Andersson J.O."/>
            <person name="Svard S.G."/>
        </authorList>
    </citation>
    <scope>NUCLEOTIDE SEQUENCE</scope>
    <source>
        <strain evidence="7">ATCC 50377</strain>
    </source>
</reference>
<dbReference type="InterPro" id="IPR000608">
    <property type="entry name" value="UBC"/>
</dbReference>
<dbReference type="SUPFAM" id="SSF54495">
    <property type="entry name" value="UBC-like"/>
    <property type="match status" value="1"/>
</dbReference>
<dbReference type="PANTHER" id="PTHR24067">
    <property type="entry name" value="UBIQUITIN-CONJUGATING ENZYME E2"/>
    <property type="match status" value="1"/>
</dbReference>
<keyword evidence="8" id="KW-1185">Reference proteome</keyword>
<evidence type="ECO:0000256" key="1">
    <source>
        <dbReference type="ARBA" id="ARBA00022679"/>
    </source>
</evidence>
<evidence type="ECO:0000313" key="8">
    <source>
        <dbReference type="Proteomes" id="UP000018208"/>
    </source>
</evidence>
<evidence type="ECO:0000256" key="3">
    <source>
        <dbReference type="PROSITE-ProRule" id="PRU10133"/>
    </source>
</evidence>
<comment type="similarity">
    <text evidence="4">Belongs to the ubiquitin-conjugating enzyme family.</text>
</comment>
<dbReference type="InterPro" id="IPR016135">
    <property type="entry name" value="UBQ-conjugating_enzyme/RWD"/>
</dbReference>
<dbReference type="GO" id="GO:0016740">
    <property type="term" value="F:transferase activity"/>
    <property type="evidence" value="ECO:0007669"/>
    <property type="project" value="UniProtKB-KW"/>
</dbReference>
<dbReference type="GO" id="GO:0005524">
    <property type="term" value="F:ATP binding"/>
    <property type="evidence" value="ECO:0007669"/>
    <property type="project" value="UniProtKB-UniRule"/>
</dbReference>
<organism evidence="6">
    <name type="scientific">Spironucleus salmonicida</name>
    <dbReference type="NCBI Taxonomy" id="348837"/>
    <lineage>
        <taxon>Eukaryota</taxon>
        <taxon>Metamonada</taxon>
        <taxon>Diplomonadida</taxon>
        <taxon>Hexamitidae</taxon>
        <taxon>Hexamitinae</taxon>
        <taxon>Spironucleus</taxon>
    </lineage>
</organism>
<dbReference type="InterPro" id="IPR050113">
    <property type="entry name" value="Ub_conjugating_enzyme"/>
</dbReference>
<evidence type="ECO:0000313" key="6">
    <source>
        <dbReference type="EMBL" id="EST44888.1"/>
    </source>
</evidence>
<dbReference type="SMART" id="SM00212">
    <property type="entry name" value="UBCc"/>
    <property type="match status" value="1"/>
</dbReference>
<dbReference type="EMBL" id="AUWU02000006">
    <property type="protein sequence ID" value="KAH0571955.1"/>
    <property type="molecule type" value="Genomic_DNA"/>
</dbReference>
<dbReference type="PROSITE" id="PS50127">
    <property type="entry name" value="UBC_2"/>
    <property type="match status" value="1"/>
</dbReference>
<protein>
    <submittedName>
        <fullName evidence="6">Ubiquitin-conjugating enzyme E2</fullName>
    </submittedName>
</protein>
<keyword evidence="4" id="KW-0547">Nucleotide-binding</keyword>
<evidence type="ECO:0000259" key="5">
    <source>
        <dbReference type="PROSITE" id="PS50127"/>
    </source>
</evidence>
<evidence type="ECO:0000256" key="2">
    <source>
        <dbReference type="ARBA" id="ARBA00022786"/>
    </source>
</evidence>
<gene>
    <name evidence="6" type="ORF">SS50377_15179</name>
    <name evidence="7" type="ORF">SS50377_26155</name>
</gene>
<name>V6LKK5_9EUKA</name>
<dbReference type="AlphaFoldDB" id="V6LKK5"/>
<dbReference type="OrthoDB" id="19692at2759"/>
<dbReference type="Proteomes" id="UP000018208">
    <property type="component" value="Unassembled WGS sequence"/>
</dbReference>
<feature type="active site" description="Glycyl thioester intermediate" evidence="3">
    <location>
        <position position="89"/>
    </location>
</feature>
<keyword evidence="2 4" id="KW-0833">Ubl conjugation pathway</keyword>
<dbReference type="CDD" id="cd23790">
    <property type="entry name" value="UBCc_UBE2A_2B"/>
    <property type="match status" value="1"/>
</dbReference>
<accession>V6LKK5</accession>
<dbReference type="EMBL" id="KI546102">
    <property type="protein sequence ID" value="EST44888.1"/>
    <property type="molecule type" value="Genomic_DNA"/>
</dbReference>
<dbReference type="InterPro" id="IPR023313">
    <property type="entry name" value="UBQ-conjugating_AS"/>
</dbReference>
<evidence type="ECO:0000313" key="7">
    <source>
        <dbReference type="EMBL" id="KAH0571955.1"/>
    </source>
</evidence>
<reference evidence="6 7" key="1">
    <citation type="journal article" date="2014" name="PLoS Genet.">
        <title>The Genome of Spironucleus salmonicida Highlights a Fish Pathogen Adapted to Fluctuating Environments.</title>
        <authorList>
            <person name="Xu F."/>
            <person name="Jerlstrom-Hultqvist J."/>
            <person name="Einarsson E."/>
            <person name="Astvaldsson A."/>
            <person name="Svard S.G."/>
            <person name="Andersson J.O."/>
        </authorList>
    </citation>
    <scope>NUCLEOTIDE SEQUENCE</scope>
    <source>
        <strain evidence="7">ATCC 50377</strain>
    </source>
</reference>
<sequence>MSNKTTDKRLMSDFRNLVQSAPEHFLASPRKEDLRSWAAVILGPPDTPWEGAALCLEINFPDGYPTQPPKIVFKTKMFHPNVYNDGRICLDILAERWSPAYDVSSVLVSIQSLLVDPNPASPANAEASSLYVRDRNAYDLRVQKVVEDSWENIESGPFVELLDKLIGEKENEEK</sequence>
<keyword evidence="1" id="KW-0808">Transferase</keyword>
<dbReference type="Gene3D" id="3.10.110.10">
    <property type="entry name" value="Ubiquitin Conjugating Enzyme"/>
    <property type="match status" value="1"/>
</dbReference>
<proteinExistence type="inferred from homology"/>
<dbReference type="FunFam" id="3.10.110.10:FF:000090">
    <property type="entry name" value="Ubiquitin-conjugating enzyme E2-17 kDa"/>
    <property type="match status" value="1"/>
</dbReference>
<keyword evidence="4" id="KW-0067">ATP-binding</keyword>
<evidence type="ECO:0000256" key="4">
    <source>
        <dbReference type="RuleBase" id="RU362109"/>
    </source>
</evidence>
<dbReference type="VEuPathDB" id="GiardiaDB:SS50377_26155"/>
<feature type="domain" description="UBC core" evidence="5">
    <location>
        <begin position="5"/>
        <end position="151"/>
    </location>
</feature>